<evidence type="ECO:0000259" key="2">
    <source>
        <dbReference type="PROSITE" id="PS50110"/>
    </source>
</evidence>
<dbReference type="PANTHER" id="PTHR44520">
    <property type="entry name" value="RESPONSE REGULATOR RCP1-RELATED"/>
    <property type="match status" value="1"/>
</dbReference>
<accession>A0A928Z3B7</accession>
<evidence type="ECO:0000313" key="4">
    <source>
        <dbReference type="Proteomes" id="UP000625316"/>
    </source>
</evidence>
<gene>
    <name evidence="3" type="ORF">IQ266_05160</name>
</gene>
<organism evidence="3 4">
    <name type="scientific">Romeriopsis navalis LEGE 11480</name>
    <dbReference type="NCBI Taxonomy" id="2777977"/>
    <lineage>
        <taxon>Bacteria</taxon>
        <taxon>Bacillati</taxon>
        <taxon>Cyanobacteriota</taxon>
        <taxon>Cyanophyceae</taxon>
        <taxon>Leptolyngbyales</taxon>
        <taxon>Leptolyngbyaceae</taxon>
        <taxon>Romeriopsis</taxon>
        <taxon>Romeriopsis navalis</taxon>
    </lineage>
</organism>
<dbReference type="CDD" id="cd17557">
    <property type="entry name" value="REC_Rcp-like"/>
    <property type="match status" value="1"/>
</dbReference>
<dbReference type="AlphaFoldDB" id="A0A928Z3B7"/>
<dbReference type="InterPro" id="IPR001789">
    <property type="entry name" value="Sig_transdc_resp-reg_receiver"/>
</dbReference>
<name>A0A928Z3B7_9CYAN</name>
<dbReference type="Proteomes" id="UP000625316">
    <property type="component" value="Unassembled WGS sequence"/>
</dbReference>
<keyword evidence="4" id="KW-1185">Reference proteome</keyword>
<feature type="domain" description="Response regulatory" evidence="2">
    <location>
        <begin position="6"/>
        <end position="127"/>
    </location>
</feature>
<dbReference type="SUPFAM" id="SSF52172">
    <property type="entry name" value="CheY-like"/>
    <property type="match status" value="1"/>
</dbReference>
<dbReference type="InterPro" id="IPR052893">
    <property type="entry name" value="TCS_response_regulator"/>
</dbReference>
<dbReference type="GO" id="GO:0000160">
    <property type="term" value="P:phosphorelay signal transduction system"/>
    <property type="evidence" value="ECO:0007669"/>
    <property type="project" value="InterPro"/>
</dbReference>
<dbReference type="SMART" id="SM00448">
    <property type="entry name" value="REC"/>
    <property type="match status" value="1"/>
</dbReference>
<sequence length="138" mass="15656">MKPNAPILLVDDDQIDVMSVKQGLKAIRASNPLYVSTDGEAAIDWLNQGQNPLPALILLDLNMPRMNGFELLQILKADDRWQPIPVVILTTSQDQHDRRRSFQLQAAGYVIKPLEDEDFVEAIRVIHQYWCLSESSES</sequence>
<comment type="caution">
    <text evidence="3">The sequence shown here is derived from an EMBL/GenBank/DDBJ whole genome shotgun (WGS) entry which is preliminary data.</text>
</comment>
<dbReference type="PANTHER" id="PTHR44520:SF2">
    <property type="entry name" value="RESPONSE REGULATOR RCP1"/>
    <property type="match status" value="1"/>
</dbReference>
<dbReference type="PROSITE" id="PS50110">
    <property type="entry name" value="RESPONSE_REGULATORY"/>
    <property type="match status" value="1"/>
</dbReference>
<reference evidence="3" key="1">
    <citation type="submission" date="2020-10" db="EMBL/GenBank/DDBJ databases">
        <authorList>
            <person name="Castelo-Branco R."/>
            <person name="Eusebio N."/>
            <person name="Adriana R."/>
            <person name="Vieira A."/>
            <person name="Brugerolle De Fraissinette N."/>
            <person name="Rezende De Castro R."/>
            <person name="Schneider M.P."/>
            <person name="Vasconcelos V."/>
            <person name="Leao P.N."/>
        </authorList>
    </citation>
    <scope>NUCLEOTIDE SEQUENCE</scope>
    <source>
        <strain evidence="3">LEGE 11480</strain>
    </source>
</reference>
<feature type="modified residue" description="4-aspartylphosphate" evidence="1">
    <location>
        <position position="60"/>
    </location>
</feature>
<dbReference type="RefSeq" id="WP_264323971.1">
    <property type="nucleotide sequence ID" value="NZ_JADEXQ010000012.1"/>
</dbReference>
<evidence type="ECO:0000313" key="3">
    <source>
        <dbReference type="EMBL" id="MBE9029150.1"/>
    </source>
</evidence>
<dbReference type="Gene3D" id="3.40.50.2300">
    <property type="match status" value="1"/>
</dbReference>
<protein>
    <submittedName>
        <fullName evidence="3">Response regulator</fullName>
    </submittedName>
</protein>
<proteinExistence type="predicted"/>
<dbReference type="Pfam" id="PF00072">
    <property type="entry name" value="Response_reg"/>
    <property type="match status" value="1"/>
</dbReference>
<evidence type="ECO:0000256" key="1">
    <source>
        <dbReference type="PROSITE-ProRule" id="PRU00169"/>
    </source>
</evidence>
<keyword evidence="1" id="KW-0597">Phosphoprotein</keyword>
<dbReference type="InterPro" id="IPR011006">
    <property type="entry name" value="CheY-like_superfamily"/>
</dbReference>
<dbReference type="EMBL" id="JADEXQ010000012">
    <property type="protein sequence ID" value="MBE9029150.1"/>
    <property type="molecule type" value="Genomic_DNA"/>
</dbReference>